<feature type="transmembrane region" description="Helical" evidence="1">
    <location>
        <begin position="381"/>
        <end position="400"/>
    </location>
</feature>
<feature type="transmembrane region" description="Helical" evidence="1">
    <location>
        <begin position="264"/>
        <end position="285"/>
    </location>
</feature>
<dbReference type="RefSeq" id="WP_182621084.1">
    <property type="nucleotide sequence ID" value="NZ_JACIUV010000001.1"/>
</dbReference>
<feature type="transmembrane region" description="Helical" evidence="1">
    <location>
        <begin position="356"/>
        <end position="375"/>
    </location>
</feature>
<keyword evidence="1" id="KW-0472">Membrane</keyword>
<protein>
    <submittedName>
        <fullName evidence="2">Uncharacterized protein</fullName>
    </submittedName>
</protein>
<feature type="transmembrane region" description="Helical" evidence="1">
    <location>
        <begin position="448"/>
        <end position="468"/>
    </location>
</feature>
<feature type="transmembrane region" description="Helical" evidence="1">
    <location>
        <begin position="325"/>
        <end position="344"/>
    </location>
</feature>
<accession>A0A7W3UXF3</accession>
<sequence length="711" mass="78152">MLLAILLATTASWSLVARIPGAELLAPWQVVLVATFCAAGLWFPMQLPARALGVWLAGLGKRARVLALLLAMAIGGIWLYAVPIGNAPQGHAEVTVEVLPGKSPEAQGREVWLRLERDGTDVPPHELIQNGKWQEKAPFLLAIDPADPTAVHWEGHYTNNLRLVFVSHPWSGRVRVTWNGQQRDIDLYRAIASDSGYALELAGAFPSNYRLAFPDRDARQWVVALCDAAGLGLLSLALFAWLVTRRSDVPSVAGPISNIARESLWLALPLMATSMVMLLVFYPGLMTSDSLDQWRQAGAMGFSDAHPLLYSLLMVLLRAVWDSPAAVALCQSIAFSLACGWLLAQLRHYLQAPARAAWLAAWLLALFPLLPMTAVTLWKDVPYAAAVIALTGWVVAALAAGPPAMIRWRGVIALSLLLFCVMAMRHNGPPVAIAVVLMLVLLSRSSRWRVAAAGGLALVLMLLLKGPLTSALDVERKSVSYILYSHHIAAHLAEGHLPDAAKDRELLHRINPLQNDWAYNCATVNPVVFNPDFDRRHAQANKDELLRILLELAQKRPDIEYRHGLCASGLIWRIKDNSNDPLYLASVGLWAPEGRVVWIERKPGNPVQDSKAPELAEFIGKLVLLPGMEFIFRPAFYMYALIFACGVGALRRQEPRLWLFILVPAVHTAFLALSIVAQDARYQLPLYATALSAIPLLLAASRKTDRPRSTT</sequence>
<gene>
    <name evidence="2" type="ORF">H4O09_00945</name>
</gene>
<proteinExistence type="predicted"/>
<evidence type="ECO:0000313" key="2">
    <source>
        <dbReference type="EMBL" id="MBB1115633.1"/>
    </source>
</evidence>
<evidence type="ECO:0000313" key="3">
    <source>
        <dbReference type="Proteomes" id="UP000550609"/>
    </source>
</evidence>
<keyword evidence="1" id="KW-0812">Transmembrane</keyword>
<feature type="transmembrane region" description="Helical" evidence="1">
    <location>
        <begin position="65"/>
        <end position="82"/>
    </location>
</feature>
<name>A0A7W3UXF3_9GAMM</name>
<feature type="transmembrane region" description="Helical" evidence="1">
    <location>
        <begin position="682"/>
        <end position="700"/>
    </location>
</feature>
<feature type="transmembrane region" description="Helical" evidence="1">
    <location>
        <begin position="657"/>
        <end position="676"/>
    </location>
</feature>
<comment type="caution">
    <text evidence="2">The sequence shown here is derived from an EMBL/GenBank/DDBJ whole genome shotgun (WGS) entry which is preliminary data.</text>
</comment>
<dbReference type="AlphaFoldDB" id="A0A7W3UXF3"/>
<reference evidence="2 3" key="1">
    <citation type="submission" date="2020-08" db="EMBL/GenBank/DDBJ databases">
        <title>Stenotrophomonas sp. W1S232.</title>
        <authorList>
            <person name="Deng Y."/>
        </authorList>
    </citation>
    <scope>NUCLEOTIDE SEQUENCE [LARGE SCALE GENOMIC DNA]</scope>
    <source>
        <strain evidence="2 3">W1S232</strain>
    </source>
</reference>
<dbReference type="EMBL" id="JACIUV010000001">
    <property type="protein sequence ID" value="MBB1115633.1"/>
    <property type="molecule type" value="Genomic_DNA"/>
</dbReference>
<evidence type="ECO:0000256" key="1">
    <source>
        <dbReference type="SAM" id="Phobius"/>
    </source>
</evidence>
<feature type="transmembrane region" description="Helical" evidence="1">
    <location>
        <begin position="412"/>
        <end position="442"/>
    </location>
</feature>
<dbReference type="Proteomes" id="UP000550609">
    <property type="component" value="Unassembled WGS sequence"/>
</dbReference>
<organism evidence="2 3">
    <name type="scientific">Stenotrophomonas koreensis</name>
    <dbReference type="NCBI Taxonomy" id="266128"/>
    <lineage>
        <taxon>Bacteria</taxon>
        <taxon>Pseudomonadati</taxon>
        <taxon>Pseudomonadota</taxon>
        <taxon>Gammaproteobacteria</taxon>
        <taxon>Lysobacterales</taxon>
        <taxon>Lysobacteraceae</taxon>
        <taxon>Stenotrophomonas</taxon>
    </lineage>
</organism>
<feature type="transmembrane region" description="Helical" evidence="1">
    <location>
        <begin position="28"/>
        <end position="45"/>
    </location>
</feature>
<keyword evidence="1" id="KW-1133">Transmembrane helix</keyword>
<feature type="transmembrane region" description="Helical" evidence="1">
    <location>
        <begin position="221"/>
        <end position="243"/>
    </location>
</feature>
<feature type="transmembrane region" description="Helical" evidence="1">
    <location>
        <begin position="630"/>
        <end position="650"/>
    </location>
</feature>